<gene>
    <name evidence="3" type="ORF">J421_2038</name>
</gene>
<evidence type="ECO:0000313" key="3">
    <source>
        <dbReference type="EMBL" id="AHG89575.1"/>
    </source>
</evidence>
<feature type="transmembrane region" description="Helical" evidence="2">
    <location>
        <begin position="221"/>
        <end position="240"/>
    </location>
</feature>
<feature type="compositionally biased region" description="Pro residues" evidence="1">
    <location>
        <begin position="403"/>
        <end position="415"/>
    </location>
</feature>
<keyword evidence="2" id="KW-0472">Membrane</keyword>
<dbReference type="HOGENOM" id="CLU_058682_0_0_0"/>
<feature type="transmembrane region" description="Helical" evidence="2">
    <location>
        <begin position="109"/>
        <end position="132"/>
    </location>
</feature>
<reference evidence="3 4" key="1">
    <citation type="journal article" date="2014" name="Genome Announc.">
        <title>Genome Sequence and Methylome of Soil Bacterium Gemmatirosa kalamazoonensis KBS708T, a Member of the Rarely Cultivated Gemmatimonadetes Phylum.</title>
        <authorList>
            <person name="Debruyn J.M."/>
            <person name="Radosevich M."/>
            <person name="Wommack K.E."/>
            <person name="Polson S.W."/>
            <person name="Hauser L.J."/>
            <person name="Fawaz M.N."/>
            <person name="Korlach J."/>
            <person name="Tsai Y.C."/>
        </authorList>
    </citation>
    <scope>NUCLEOTIDE SEQUENCE [LARGE SCALE GENOMIC DNA]</scope>
    <source>
        <strain evidence="3 4">KBS708</strain>
    </source>
</reference>
<evidence type="ECO:0008006" key="5">
    <source>
        <dbReference type="Google" id="ProtNLM"/>
    </source>
</evidence>
<dbReference type="RefSeq" id="WP_025411070.1">
    <property type="nucleotide sequence ID" value="NZ_CP007128.1"/>
</dbReference>
<feature type="transmembrane region" description="Helical" evidence="2">
    <location>
        <begin position="57"/>
        <end position="75"/>
    </location>
</feature>
<name>W0RGW7_9BACT</name>
<sequence length="415" mass="43715">MGAQPGDAVTPSLRDTRALLARGVAAGVITPAQRDALLALPEPTRDDARSTLDGVTIAYWLGAALVVFALGWFLADRWEPLGPAGVLGVALAYGALLGAVATRLARVGFPLAAGVACALVPLTTSLVAWSLLRLTGEWPGDRASALLRYEPYMITRRLVVELSGALAALLMLRGLAAARPVRRTPIGVPLAAAAAAVLAECTTLVAIAAAGDERLLYMRGWAYGAAGTVLFGIAYATDVRQRPPDDAAREDFAAWLYLAACIVLEAGLLDAFSVGPAARHGLVVVALAQLGAAARLRRRVLLVAGMANAIWYLGYLAFDVFEGVVGFPLLLAAFGVAVLVVTVLVQRRFPSLVRRDGDWRPPSLPGGWLAAWAPAVVLAALLAVAVPRARQRAERARFARPASPQPKPPPRRPTY</sequence>
<keyword evidence="2" id="KW-0812">Transmembrane</keyword>
<evidence type="ECO:0000256" key="2">
    <source>
        <dbReference type="SAM" id="Phobius"/>
    </source>
</evidence>
<feature type="transmembrane region" description="Helical" evidence="2">
    <location>
        <begin position="366"/>
        <end position="386"/>
    </location>
</feature>
<feature type="region of interest" description="Disordered" evidence="1">
    <location>
        <begin position="395"/>
        <end position="415"/>
    </location>
</feature>
<organism evidence="3 4">
    <name type="scientific">Gemmatirosa kalamazoonensis</name>
    <dbReference type="NCBI Taxonomy" id="861299"/>
    <lineage>
        <taxon>Bacteria</taxon>
        <taxon>Pseudomonadati</taxon>
        <taxon>Gemmatimonadota</taxon>
        <taxon>Gemmatimonadia</taxon>
        <taxon>Gemmatimonadales</taxon>
        <taxon>Gemmatimonadaceae</taxon>
        <taxon>Gemmatirosa</taxon>
    </lineage>
</organism>
<accession>W0RGW7</accession>
<evidence type="ECO:0000256" key="1">
    <source>
        <dbReference type="SAM" id="MobiDB-lite"/>
    </source>
</evidence>
<dbReference type="OrthoDB" id="1675191at2"/>
<dbReference type="InParanoid" id="W0RGW7"/>
<dbReference type="AlphaFoldDB" id="W0RGW7"/>
<evidence type="ECO:0000313" key="4">
    <source>
        <dbReference type="Proteomes" id="UP000019151"/>
    </source>
</evidence>
<keyword evidence="4" id="KW-1185">Reference proteome</keyword>
<feature type="transmembrane region" description="Helical" evidence="2">
    <location>
        <begin position="300"/>
        <end position="318"/>
    </location>
</feature>
<feature type="transmembrane region" description="Helical" evidence="2">
    <location>
        <begin position="188"/>
        <end position="209"/>
    </location>
</feature>
<dbReference type="EMBL" id="CP007128">
    <property type="protein sequence ID" value="AHG89575.1"/>
    <property type="molecule type" value="Genomic_DNA"/>
</dbReference>
<feature type="transmembrane region" description="Helical" evidence="2">
    <location>
        <begin position="252"/>
        <end position="271"/>
    </location>
</feature>
<feature type="transmembrane region" description="Helical" evidence="2">
    <location>
        <begin position="158"/>
        <end position="176"/>
    </location>
</feature>
<proteinExistence type="predicted"/>
<dbReference type="STRING" id="861299.J421_2038"/>
<keyword evidence="2" id="KW-1133">Transmembrane helix</keyword>
<feature type="transmembrane region" description="Helical" evidence="2">
    <location>
        <begin position="324"/>
        <end position="345"/>
    </location>
</feature>
<dbReference type="Proteomes" id="UP000019151">
    <property type="component" value="Chromosome"/>
</dbReference>
<protein>
    <recommendedName>
        <fullName evidence="5">DUF2157 domain-containing protein</fullName>
    </recommendedName>
</protein>
<feature type="transmembrane region" description="Helical" evidence="2">
    <location>
        <begin position="81"/>
        <end position="102"/>
    </location>
</feature>
<dbReference type="KEGG" id="gba:J421_2038"/>